<evidence type="ECO:0000313" key="2">
    <source>
        <dbReference type="EMBL" id="MDF8332454.1"/>
    </source>
</evidence>
<dbReference type="RefSeq" id="WP_277275615.1">
    <property type="nucleotide sequence ID" value="NZ_JAROCY010000003.1"/>
</dbReference>
<sequence length="43" mass="4529">MTEQTTKTTETWEQPAIIRMAAADAENANAPTGEGNSNMGMAS</sequence>
<dbReference type="Proteomes" id="UP001222770">
    <property type="component" value="Unassembled WGS sequence"/>
</dbReference>
<feature type="region of interest" description="Disordered" evidence="1">
    <location>
        <begin position="23"/>
        <end position="43"/>
    </location>
</feature>
<gene>
    <name evidence="2" type="ORF">POM99_04505</name>
</gene>
<comment type="caution">
    <text evidence="2">The sequence shown here is derived from an EMBL/GenBank/DDBJ whole genome shotgun (WGS) entry which is preliminary data.</text>
</comment>
<feature type="compositionally biased region" description="Polar residues" evidence="1">
    <location>
        <begin position="34"/>
        <end position="43"/>
    </location>
</feature>
<name>A0ABT6CEW7_9SPHN</name>
<proteinExistence type="predicted"/>
<keyword evidence="3" id="KW-1185">Reference proteome</keyword>
<dbReference type="EMBL" id="JAROCY010000003">
    <property type="protein sequence ID" value="MDF8332454.1"/>
    <property type="molecule type" value="Genomic_DNA"/>
</dbReference>
<protein>
    <submittedName>
        <fullName evidence="2">Uncharacterized protein</fullName>
    </submittedName>
</protein>
<accession>A0ABT6CEW7</accession>
<evidence type="ECO:0000313" key="3">
    <source>
        <dbReference type="Proteomes" id="UP001222770"/>
    </source>
</evidence>
<evidence type="ECO:0000256" key="1">
    <source>
        <dbReference type="SAM" id="MobiDB-lite"/>
    </source>
</evidence>
<organism evidence="2 3">
    <name type="scientific">Novosphingobium cyanobacteriorum</name>
    <dbReference type="NCBI Taxonomy" id="3024215"/>
    <lineage>
        <taxon>Bacteria</taxon>
        <taxon>Pseudomonadati</taxon>
        <taxon>Pseudomonadota</taxon>
        <taxon>Alphaproteobacteria</taxon>
        <taxon>Sphingomonadales</taxon>
        <taxon>Sphingomonadaceae</taxon>
        <taxon>Novosphingobium</taxon>
    </lineage>
</organism>
<reference evidence="2 3" key="1">
    <citation type="submission" date="2023-03" db="EMBL/GenBank/DDBJ databases">
        <title>Novosphingobium cyanobacteriorum sp. nov., isolated from a eutrophic reservoir during the Microcystis bloom period.</title>
        <authorList>
            <person name="Kang M."/>
            <person name="Le V."/>
            <person name="Ko S.-R."/>
            <person name="Lee S.-A."/>
            <person name="Ahn C.-Y."/>
        </authorList>
    </citation>
    <scope>NUCLEOTIDE SEQUENCE [LARGE SCALE GENOMIC DNA]</scope>
    <source>
        <strain evidence="2 3">HBC54</strain>
    </source>
</reference>